<reference evidence="3" key="1">
    <citation type="journal article" date="2011" name="MBio">
        <title>Novel metabolic attributes of the genus Cyanothece, comprising a group of unicellular nitrogen-fixing Cyanobacteria.</title>
        <authorList>
            <person name="Bandyopadhyay A."/>
            <person name="Elvitigala T."/>
            <person name="Welsh E."/>
            <person name="Stockel J."/>
            <person name="Liberton M."/>
            <person name="Min H."/>
            <person name="Sherman L.A."/>
            <person name="Pakrasi H.B."/>
        </authorList>
    </citation>
    <scope>NUCLEOTIDE SEQUENCE [LARGE SCALE GENOMIC DNA]</scope>
    <source>
        <strain evidence="3">PCC 7424</strain>
    </source>
</reference>
<name>B7KED5_GLOC7</name>
<dbReference type="AlphaFoldDB" id="B7KED5"/>
<dbReference type="HOGENOM" id="CLU_077958_0_0_3"/>
<keyword evidence="1" id="KW-0472">Membrane</keyword>
<feature type="transmembrane region" description="Helical" evidence="1">
    <location>
        <begin position="187"/>
        <end position="204"/>
    </location>
</feature>
<dbReference type="Proteomes" id="UP000002384">
    <property type="component" value="Chromosome"/>
</dbReference>
<keyword evidence="1" id="KW-0812">Transmembrane</keyword>
<proteinExistence type="predicted"/>
<dbReference type="OrthoDB" id="423541at2"/>
<evidence type="ECO:0000313" key="3">
    <source>
        <dbReference type="Proteomes" id="UP000002384"/>
    </source>
</evidence>
<gene>
    <name evidence="2" type="ordered locus">PCC7424_4896</name>
</gene>
<accession>B7KED5</accession>
<protein>
    <submittedName>
        <fullName evidence="2">Uncharacterized protein</fullName>
    </submittedName>
</protein>
<sequence length="215" mass="24134">MIYRDSKQFFTAIAENLNIPTTNENDKPLSTEALKAEITLNVNPNTLFIFPHAKRIPTGIRYWLDFIGDQGVKIIAFTVTNPKKDIFLKLQELELPLLSNNQIRAIIQDEAQQQGISLTRSEIAEFVASCGKNPFLARKNVAAYALGLDQPLEHTQYIDISPITYSALLSIGLFRFVGLGIGDRGLYVVGSCVFLFFMIIRQLGKIRGSRRKIGQ</sequence>
<organism evidence="2 3">
    <name type="scientific">Gloeothece citriformis (strain PCC 7424)</name>
    <name type="common">Cyanothece sp. (strain PCC 7424)</name>
    <dbReference type="NCBI Taxonomy" id="65393"/>
    <lineage>
        <taxon>Bacteria</taxon>
        <taxon>Bacillati</taxon>
        <taxon>Cyanobacteriota</taxon>
        <taxon>Cyanophyceae</taxon>
        <taxon>Oscillatoriophycideae</taxon>
        <taxon>Chroococcales</taxon>
        <taxon>Aphanothecaceae</taxon>
        <taxon>Gloeothece</taxon>
        <taxon>Gloeothece citriformis</taxon>
    </lineage>
</organism>
<dbReference type="eggNOG" id="COG0714">
    <property type="taxonomic scope" value="Bacteria"/>
</dbReference>
<keyword evidence="1" id="KW-1133">Transmembrane helix</keyword>
<dbReference type="EMBL" id="CP001291">
    <property type="protein sequence ID" value="ACK73253.1"/>
    <property type="molecule type" value="Genomic_DNA"/>
</dbReference>
<evidence type="ECO:0000256" key="1">
    <source>
        <dbReference type="SAM" id="Phobius"/>
    </source>
</evidence>
<dbReference type="RefSeq" id="WP_015956835.1">
    <property type="nucleotide sequence ID" value="NC_011729.1"/>
</dbReference>
<dbReference type="KEGG" id="cyc:PCC7424_4896"/>
<evidence type="ECO:0000313" key="2">
    <source>
        <dbReference type="EMBL" id="ACK73253.1"/>
    </source>
</evidence>
<dbReference type="STRING" id="65393.PCC7424_4896"/>
<keyword evidence="3" id="KW-1185">Reference proteome</keyword>